<gene>
    <name evidence="2" type="ordered locus">Mahau_1435</name>
</gene>
<dbReference type="EMBL" id="CP002360">
    <property type="protein sequence ID" value="AEE96628.1"/>
    <property type="molecule type" value="Genomic_DNA"/>
</dbReference>
<name>F3ZXV8_MAHA5</name>
<keyword evidence="1" id="KW-0472">Membrane</keyword>
<evidence type="ECO:0000313" key="2">
    <source>
        <dbReference type="EMBL" id="AEE96628.1"/>
    </source>
</evidence>
<dbReference type="OrthoDB" id="9799076at2"/>
<dbReference type="HOGENOM" id="CLU_1080974_0_0_9"/>
<keyword evidence="3" id="KW-1185">Reference proteome</keyword>
<sequence length="257" mass="28563">MKFKNLFATDVRRALLSWRFLLSSSGVSCIMLGAVSGLLRKSDFSSIWYFMYLSMGGSGTASIILSIIPVFTFAISFAIEWEEKAVYFWIVRAGIIRYTISKIVVSAISGFLTVVVGMILFIVILMPWFPLFAISSTDYSYEILMGQGYVLLGMLLYIAHFGFTGALMAVCAMWISVYIPNRFVAAASPVVLQFTLTRFTSGRELPGYLNPILWFDGIYDVGSPFATLLIKLTTVLVLCSLMGIAATVQMKRRVSRA</sequence>
<reference evidence="3" key="1">
    <citation type="submission" date="2010-11" db="EMBL/GenBank/DDBJ databases">
        <title>The complete genome of Mahella australiensis DSM 15567.</title>
        <authorList>
            <consortium name="US DOE Joint Genome Institute (JGI-PGF)"/>
            <person name="Lucas S."/>
            <person name="Copeland A."/>
            <person name="Lapidus A."/>
            <person name="Bruce D."/>
            <person name="Goodwin L."/>
            <person name="Pitluck S."/>
            <person name="Kyrpides N."/>
            <person name="Mavromatis K."/>
            <person name="Pagani I."/>
            <person name="Ivanova N."/>
            <person name="Teshima H."/>
            <person name="Brettin T."/>
            <person name="Detter J.C."/>
            <person name="Han C."/>
            <person name="Tapia R."/>
            <person name="Land M."/>
            <person name="Hauser L."/>
            <person name="Markowitz V."/>
            <person name="Cheng J.-F."/>
            <person name="Hugenholtz P."/>
            <person name="Woyke T."/>
            <person name="Wu D."/>
            <person name="Spring S."/>
            <person name="Pukall R."/>
            <person name="Steenblock K."/>
            <person name="Schneider S."/>
            <person name="Klenk H.-P."/>
            <person name="Eisen J.A."/>
        </authorList>
    </citation>
    <scope>NUCLEOTIDE SEQUENCE [LARGE SCALE GENOMIC DNA]</scope>
    <source>
        <strain evidence="3">DSM 15567 / CIP 107919 / 50-1 BON</strain>
    </source>
</reference>
<protein>
    <submittedName>
        <fullName evidence="2">Uncharacterized protein</fullName>
    </submittedName>
</protein>
<feature type="transmembrane region" description="Helical" evidence="1">
    <location>
        <begin position="221"/>
        <end position="248"/>
    </location>
</feature>
<evidence type="ECO:0000256" key="1">
    <source>
        <dbReference type="SAM" id="Phobius"/>
    </source>
</evidence>
<organism evidence="2 3">
    <name type="scientific">Mahella australiensis (strain DSM 15567 / CIP 107919 / 50-1 BON)</name>
    <dbReference type="NCBI Taxonomy" id="697281"/>
    <lineage>
        <taxon>Bacteria</taxon>
        <taxon>Bacillati</taxon>
        <taxon>Bacillota</taxon>
        <taxon>Clostridia</taxon>
        <taxon>Thermoanaerobacterales</taxon>
        <taxon>Thermoanaerobacterales Family IV. Incertae Sedis</taxon>
        <taxon>Mahella</taxon>
    </lineage>
</organism>
<evidence type="ECO:0000313" key="3">
    <source>
        <dbReference type="Proteomes" id="UP000008457"/>
    </source>
</evidence>
<feature type="transmembrane region" description="Helical" evidence="1">
    <location>
        <begin position="183"/>
        <end position="201"/>
    </location>
</feature>
<dbReference type="STRING" id="697281.Mahau_1435"/>
<feature type="transmembrane region" description="Helical" evidence="1">
    <location>
        <begin position="59"/>
        <end position="79"/>
    </location>
</feature>
<proteinExistence type="predicted"/>
<reference evidence="2 3" key="2">
    <citation type="journal article" date="2011" name="Stand. Genomic Sci.">
        <title>Complete genome sequence of Mahella australiensis type strain (50-1 BON).</title>
        <authorList>
            <person name="Sikorski J."/>
            <person name="Teshima H."/>
            <person name="Nolan M."/>
            <person name="Lucas S."/>
            <person name="Hammon N."/>
            <person name="Deshpande S."/>
            <person name="Cheng J.F."/>
            <person name="Pitluck S."/>
            <person name="Liolios K."/>
            <person name="Pagani I."/>
            <person name="Ivanova N."/>
            <person name="Huntemann M."/>
            <person name="Mavromatis K."/>
            <person name="Ovchinikova G."/>
            <person name="Pati A."/>
            <person name="Tapia R."/>
            <person name="Han C."/>
            <person name="Goodwin L."/>
            <person name="Chen A."/>
            <person name="Palaniappan K."/>
            <person name="Land M."/>
            <person name="Hauser L."/>
            <person name="Ngatchou-Djao O.D."/>
            <person name="Rohde M."/>
            <person name="Pukall R."/>
            <person name="Spring S."/>
            <person name="Abt B."/>
            <person name="Goker M."/>
            <person name="Detter J.C."/>
            <person name="Woyke T."/>
            <person name="Bristow J."/>
            <person name="Markowitz V."/>
            <person name="Hugenholtz P."/>
            <person name="Eisen J.A."/>
            <person name="Kyrpides N.C."/>
            <person name="Klenk H.P."/>
            <person name="Lapidus A."/>
        </authorList>
    </citation>
    <scope>NUCLEOTIDE SEQUENCE [LARGE SCALE GENOMIC DNA]</scope>
    <source>
        <strain evidence="3">DSM 15567 / CIP 107919 / 50-1 BON</strain>
    </source>
</reference>
<keyword evidence="1" id="KW-0812">Transmembrane</keyword>
<feature type="transmembrane region" description="Helical" evidence="1">
    <location>
        <begin position="20"/>
        <end position="39"/>
    </location>
</feature>
<dbReference type="Proteomes" id="UP000008457">
    <property type="component" value="Chromosome"/>
</dbReference>
<dbReference type="eggNOG" id="ENOG5032E5U">
    <property type="taxonomic scope" value="Bacteria"/>
</dbReference>
<accession>F3ZXV8</accession>
<dbReference type="KEGG" id="mas:Mahau_1435"/>
<dbReference type="RefSeq" id="WP_013781057.1">
    <property type="nucleotide sequence ID" value="NC_015520.1"/>
</dbReference>
<keyword evidence="1" id="KW-1133">Transmembrane helix</keyword>
<feature type="transmembrane region" description="Helical" evidence="1">
    <location>
        <begin position="149"/>
        <end position="176"/>
    </location>
</feature>
<feature type="transmembrane region" description="Helical" evidence="1">
    <location>
        <begin position="100"/>
        <end position="129"/>
    </location>
</feature>
<dbReference type="AlphaFoldDB" id="F3ZXV8"/>